<dbReference type="EMBL" id="CP001801">
    <property type="protein sequence ID" value="ACX94930.1"/>
    <property type="molecule type" value="Genomic_DNA"/>
</dbReference>
<proteinExistence type="predicted"/>
<dbReference type="AlphaFoldDB" id="D0KW03"/>
<organism evidence="2 3">
    <name type="scientific">Halothiobacillus neapolitanus (strain ATCC 23641 / DSM 15147 / CIP 104769 / NCIMB 8539 / c2)</name>
    <name type="common">Thiobacillus neapolitanus</name>
    <dbReference type="NCBI Taxonomy" id="555778"/>
    <lineage>
        <taxon>Bacteria</taxon>
        <taxon>Pseudomonadati</taxon>
        <taxon>Pseudomonadota</taxon>
        <taxon>Gammaproteobacteria</taxon>
        <taxon>Chromatiales</taxon>
        <taxon>Halothiobacillaceae</taxon>
        <taxon>Halothiobacillus</taxon>
    </lineage>
</organism>
<protein>
    <submittedName>
        <fullName evidence="2">Membrane protein-like protein</fullName>
    </submittedName>
</protein>
<sequence length="232" mass="25667">MSRAGLLSRVKAGLILFLLGLDLFLANILSPKAHVSAAVVVLAFLPITLIMLDVLWHTAGKAVALAVAALIVLGGVLLLPQLQAQISLIYLLQHLTANLLLGFWFGRSLWRNRQPVCTQFAGVLHPRMTPLLVQYTTRVTQAWTIFFFAMATTSILLYLFAPITLWSIFANSLTLPLLVLMFGAEYLVRRRVLPPEDQLGPLSAFRAYRRSVLARLAQGRHSNVNPDTPTSK</sequence>
<keyword evidence="1" id="KW-0812">Transmembrane</keyword>
<name>D0KW03_HALNC</name>
<feature type="transmembrane region" description="Helical" evidence="1">
    <location>
        <begin position="63"/>
        <end position="82"/>
    </location>
</feature>
<reference evidence="2 3" key="1">
    <citation type="submission" date="2009-10" db="EMBL/GenBank/DDBJ databases">
        <title>Complete sequence of Halothiobacillus neapolitanus c2.</title>
        <authorList>
            <consortium name="US DOE Joint Genome Institute"/>
            <person name="Lucas S."/>
            <person name="Copeland A."/>
            <person name="Lapidus A."/>
            <person name="Glavina del Rio T."/>
            <person name="Tice H."/>
            <person name="Bruce D."/>
            <person name="Goodwin L."/>
            <person name="Pitluck S."/>
            <person name="Davenport K."/>
            <person name="Brettin T."/>
            <person name="Detter J.C."/>
            <person name="Han C."/>
            <person name="Tapia R."/>
            <person name="Larimer F."/>
            <person name="Land M."/>
            <person name="Hauser L."/>
            <person name="Kyrpides N."/>
            <person name="Mikhailova N."/>
            <person name="Kerfeld C."/>
            <person name="Cannon G."/>
            <person name="Heinhort S."/>
        </authorList>
    </citation>
    <scope>NUCLEOTIDE SEQUENCE [LARGE SCALE GENOMIC DNA]</scope>
    <source>
        <strain evidence="3">ATCC 23641 / c2</strain>
    </source>
</reference>
<dbReference type="STRING" id="555778.Hneap_0064"/>
<keyword evidence="1" id="KW-1133">Transmembrane helix</keyword>
<dbReference type="RefSeq" id="WP_012822967.1">
    <property type="nucleotide sequence ID" value="NC_013422.1"/>
</dbReference>
<dbReference type="HOGENOM" id="CLU_084697_0_0_6"/>
<keyword evidence="1" id="KW-0472">Membrane</keyword>
<dbReference type="KEGG" id="hna:Hneap_0064"/>
<evidence type="ECO:0000313" key="2">
    <source>
        <dbReference type="EMBL" id="ACX94930.1"/>
    </source>
</evidence>
<feature type="transmembrane region" description="Helical" evidence="1">
    <location>
        <begin position="166"/>
        <end position="188"/>
    </location>
</feature>
<dbReference type="Proteomes" id="UP000009102">
    <property type="component" value="Chromosome"/>
</dbReference>
<accession>D0KW03</accession>
<feature type="transmembrane region" description="Helical" evidence="1">
    <location>
        <begin position="88"/>
        <end position="106"/>
    </location>
</feature>
<gene>
    <name evidence="2" type="ordered locus">Hneap_0064</name>
</gene>
<feature type="transmembrane region" description="Helical" evidence="1">
    <location>
        <begin position="142"/>
        <end position="160"/>
    </location>
</feature>
<dbReference type="OrthoDB" id="8537043at2"/>
<dbReference type="eggNOG" id="COG4648">
    <property type="taxonomic scope" value="Bacteria"/>
</dbReference>
<evidence type="ECO:0000313" key="3">
    <source>
        <dbReference type="Proteomes" id="UP000009102"/>
    </source>
</evidence>
<feature type="transmembrane region" description="Helical" evidence="1">
    <location>
        <begin position="12"/>
        <end position="29"/>
    </location>
</feature>
<evidence type="ECO:0000256" key="1">
    <source>
        <dbReference type="SAM" id="Phobius"/>
    </source>
</evidence>
<keyword evidence="3" id="KW-1185">Reference proteome</keyword>
<feature type="transmembrane region" description="Helical" evidence="1">
    <location>
        <begin position="35"/>
        <end position="56"/>
    </location>
</feature>